<protein>
    <submittedName>
        <fullName evidence="2">Uncharacterized protein</fullName>
    </submittedName>
</protein>
<name>A0A0C9XMD2_9AGAR</name>
<dbReference type="AlphaFoldDB" id="A0A0C9XMD2"/>
<reference evidence="2 3" key="1">
    <citation type="submission" date="2014-04" db="EMBL/GenBank/DDBJ databases">
        <authorList>
            <consortium name="DOE Joint Genome Institute"/>
            <person name="Kuo A."/>
            <person name="Kohler A."/>
            <person name="Nagy L.G."/>
            <person name="Floudas D."/>
            <person name="Copeland A."/>
            <person name="Barry K.W."/>
            <person name="Cichocki N."/>
            <person name="Veneault-Fourrey C."/>
            <person name="LaButti K."/>
            <person name="Lindquist E.A."/>
            <person name="Lipzen A."/>
            <person name="Lundell T."/>
            <person name="Morin E."/>
            <person name="Murat C."/>
            <person name="Sun H."/>
            <person name="Tunlid A."/>
            <person name="Henrissat B."/>
            <person name="Grigoriev I.V."/>
            <person name="Hibbett D.S."/>
            <person name="Martin F."/>
            <person name="Nordberg H.P."/>
            <person name="Cantor M.N."/>
            <person name="Hua S.X."/>
        </authorList>
    </citation>
    <scope>NUCLEOTIDE SEQUENCE [LARGE SCALE GENOMIC DNA]</scope>
    <source>
        <strain evidence="2 3">LaAM-08-1</strain>
    </source>
</reference>
<evidence type="ECO:0000313" key="3">
    <source>
        <dbReference type="Proteomes" id="UP000054477"/>
    </source>
</evidence>
<keyword evidence="1" id="KW-0812">Transmembrane</keyword>
<feature type="transmembrane region" description="Helical" evidence="1">
    <location>
        <begin position="146"/>
        <end position="164"/>
    </location>
</feature>
<evidence type="ECO:0000256" key="1">
    <source>
        <dbReference type="SAM" id="Phobius"/>
    </source>
</evidence>
<feature type="transmembrane region" description="Helical" evidence="1">
    <location>
        <begin position="121"/>
        <end position="140"/>
    </location>
</feature>
<dbReference type="EMBL" id="KN838663">
    <property type="protein sequence ID" value="KIJ98696.1"/>
    <property type="molecule type" value="Genomic_DNA"/>
</dbReference>
<keyword evidence="1" id="KW-1133">Transmembrane helix</keyword>
<proteinExistence type="predicted"/>
<gene>
    <name evidence="2" type="ORF">K443DRAFT_8962</name>
</gene>
<reference evidence="3" key="2">
    <citation type="submission" date="2015-01" db="EMBL/GenBank/DDBJ databases">
        <title>Evolutionary Origins and Diversification of the Mycorrhizal Mutualists.</title>
        <authorList>
            <consortium name="DOE Joint Genome Institute"/>
            <consortium name="Mycorrhizal Genomics Consortium"/>
            <person name="Kohler A."/>
            <person name="Kuo A."/>
            <person name="Nagy L.G."/>
            <person name="Floudas D."/>
            <person name="Copeland A."/>
            <person name="Barry K.W."/>
            <person name="Cichocki N."/>
            <person name="Veneault-Fourrey C."/>
            <person name="LaButti K."/>
            <person name="Lindquist E.A."/>
            <person name="Lipzen A."/>
            <person name="Lundell T."/>
            <person name="Morin E."/>
            <person name="Murat C."/>
            <person name="Riley R."/>
            <person name="Ohm R."/>
            <person name="Sun H."/>
            <person name="Tunlid A."/>
            <person name="Henrissat B."/>
            <person name="Grigoriev I.V."/>
            <person name="Hibbett D.S."/>
            <person name="Martin F."/>
        </authorList>
    </citation>
    <scope>NUCLEOTIDE SEQUENCE [LARGE SCALE GENOMIC DNA]</scope>
    <source>
        <strain evidence="3">LaAM-08-1</strain>
    </source>
</reference>
<organism evidence="2 3">
    <name type="scientific">Laccaria amethystina LaAM-08-1</name>
    <dbReference type="NCBI Taxonomy" id="1095629"/>
    <lineage>
        <taxon>Eukaryota</taxon>
        <taxon>Fungi</taxon>
        <taxon>Dikarya</taxon>
        <taxon>Basidiomycota</taxon>
        <taxon>Agaricomycotina</taxon>
        <taxon>Agaricomycetes</taxon>
        <taxon>Agaricomycetidae</taxon>
        <taxon>Agaricales</taxon>
        <taxon>Agaricineae</taxon>
        <taxon>Hydnangiaceae</taxon>
        <taxon>Laccaria</taxon>
    </lineage>
</organism>
<evidence type="ECO:0000313" key="2">
    <source>
        <dbReference type="EMBL" id="KIJ98696.1"/>
    </source>
</evidence>
<dbReference type="Proteomes" id="UP000054477">
    <property type="component" value="Unassembled WGS sequence"/>
</dbReference>
<keyword evidence="1" id="KW-0472">Membrane</keyword>
<feature type="transmembrane region" description="Helical" evidence="1">
    <location>
        <begin position="91"/>
        <end position="109"/>
    </location>
</feature>
<accession>A0A0C9XMD2</accession>
<keyword evidence="3" id="KW-1185">Reference proteome</keyword>
<sequence>MEAKINPSPALSRKAYPIMITSMDYWGNLRKSTDVHAAFPSSGPLGQVVEGYNLVVFKEGTGEDPQEMTYGCRGLFVLMSLLGVLSSPPMAWSPSATCFFFTLLIPVLLCGKAEKLPVLEILRIALIPPFLMMLMRPIMIFKESSFIYLLFSCLSILFFALPFFHSSIRGFNGDLTATSLSIMLGLELCP</sequence>
<dbReference type="HOGENOM" id="CLU_1428216_0_0_1"/>